<keyword evidence="5 6" id="KW-0472">Membrane</keyword>
<name>A0ABV4WSR3_9CYAN</name>
<dbReference type="EMBL" id="JBHFNT010000239">
    <property type="protein sequence ID" value="MFB2838150.1"/>
    <property type="molecule type" value="Genomic_DNA"/>
</dbReference>
<protein>
    <submittedName>
        <fullName evidence="7">Branched-chain amino acid ABC transporter permease</fullName>
    </submittedName>
</protein>
<proteinExistence type="predicted"/>
<feature type="transmembrane region" description="Helical" evidence="6">
    <location>
        <begin position="181"/>
        <end position="202"/>
    </location>
</feature>
<feature type="transmembrane region" description="Helical" evidence="6">
    <location>
        <begin position="208"/>
        <end position="229"/>
    </location>
</feature>
<comment type="caution">
    <text evidence="7">The sequence shown here is derived from an EMBL/GenBank/DDBJ whole genome shotgun (WGS) entry which is preliminary data.</text>
</comment>
<dbReference type="Proteomes" id="UP001576780">
    <property type="component" value="Unassembled WGS sequence"/>
</dbReference>
<organism evidence="7 8">
    <name type="scientific">Floridaenema evergladense BLCC-F167</name>
    <dbReference type="NCBI Taxonomy" id="3153639"/>
    <lineage>
        <taxon>Bacteria</taxon>
        <taxon>Bacillati</taxon>
        <taxon>Cyanobacteriota</taxon>
        <taxon>Cyanophyceae</taxon>
        <taxon>Oscillatoriophycideae</taxon>
        <taxon>Aerosakkonematales</taxon>
        <taxon>Aerosakkonemataceae</taxon>
        <taxon>Floridanema</taxon>
        <taxon>Floridanema evergladense</taxon>
    </lineage>
</organism>
<gene>
    <name evidence="7" type="ORF">ACE1CA_26940</name>
</gene>
<evidence type="ECO:0000256" key="5">
    <source>
        <dbReference type="ARBA" id="ARBA00023136"/>
    </source>
</evidence>
<reference evidence="7 8" key="1">
    <citation type="submission" date="2024-09" db="EMBL/GenBank/DDBJ databases">
        <title>Floridaenema gen nov. (Aerosakkonemataceae, Aerosakkonematales ord. nov., Cyanobacteria) from benthic tropical and subtropical fresh waters, with the description of four new species.</title>
        <authorList>
            <person name="Moretto J.A."/>
            <person name="Berthold D.E."/>
            <person name="Lefler F.W."/>
            <person name="Huang I.-S."/>
            <person name="Laughinghouse H. IV."/>
        </authorList>
    </citation>
    <scope>NUCLEOTIDE SEQUENCE [LARGE SCALE GENOMIC DNA]</scope>
    <source>
        <strain evidence="7 8">BLCC-F167</strain>
    </source>
</reference>
<evidence type="ECO:0000256" key="2">
    <source>
        <dbReference type="ARBA" id="ARBA00022475"/>
    </source>
</evidence>
<keyword evidence="2" id="KW-1003">Cell membrane</keyword>
<dbReference type="PANTHER" id="PTHR30482:SF10">
    <property type="entry name" value="HIGH-AFFINITY BRANCHED-CHAIN AMINO ACID TRANSPORT PROTEIN BRAE"/>
    <property type="match status" value="1"/>
</dbReference>
<evidence type="ECO:0000256" key="1">
    <source>
        <dbReference type="ARBA" id="ARBA00004651"/>
    </source>
</evidence>
<keyword evidence="8" id="KW-1185">Reference proteome</keyword>
<feature type="transmembrane region" description="Helical" evidence="6">
    <location>
        <begin position="300"/>
        <end position="325"/>
    </location>
</feature>
<evidence type="ECO:0000256" key="3">
    <source>
        <dbReference type="ARBA" id="ARBA00022692"/>
    </source>
</evidence>
<dbReference type="CDD" id="cd06581">
    <property type="entry name" value="TM_PBP1_LivM_like"/>
    <property type="match status" value="1"/>
</dbReference>
<feature type="transmembrane region" description="Helical" evidence="6">
    <location>
        <begin position="139"/>
        <end position="160"/>
    </location>
</feature>
<comment type="subcellular location">
    <subcellularLocation>
        <location evidence="1">Cell membrane</location>
        <topology evidence="1">Multi-pass membrane protein</topology>
    </subcellularLocation>
</comment>
<feature type="transmembrane region" description="Helical" evidence="6">
    <location>
        <begin position="266"/>
        <end position="288"/>
    </location>
</feature>
<evidence type="ECO:0000256" key="6">
    <source>
        <dbReference type="SAM" id="Phobius"/>
    </source>
</evidence>
<evidence type="ECO:0000313" key="8">
    <source>
        <dbReference type="Proteomes" id="UP001576780"/>
    </source>
</evidence>
<keyword evidence="3 6" id="KW-0812">Transmembrane</keyword>
<evidence type="ECO:0000256" key="4">
    <source>
        <dbReference type="ARBA" id="ARBA00022989"/>
    </source>
</evidence>
<accession>A0ABV4WSR3</accession>
<keyword evidence="4 6" id="KW-1133">Transmembrane helix</keyword>
<sequence>MNFSPGYLVSLIVFISIYALFGLGLNLQWGFTGLINFGHVAFMAVGAYTTVLLSLQGVPLLIAALIGAVLAALLGLFVGISTLRLREDYLAIVTIGLSELIRLIVNNQELPVGDGRWRSGVFGLQGFPLPFSKVTLNPLLQFFLLAVLTGIAGIGGWQLWRWMRKQLQQGKVRGSTPVASLIMGIVGGILGLIVYVVGLISIVDANNFTYKTGLMVVLLLVLTVVFWALERLVNAPWGRVLKAIREDEQVPKALGKNVFWYKLQSLMLGGAIAGFAGAFYAWQLATVYPDNFQPQITFDAWTIIILGGAGNNYGTLLGAIIFWAYFEGTRFVLPGLLPFDDARLGAFRIMVIGLLLIILMMVRPQGILGKKEELTLGK</sequence>
<dbReference type="PANTHER" id="PTHR30482">
    <property type="entry name" value="HIGH-AFFINITY BRANCHED-CHAIN AMINO ACID TRANSPORT SYSTEM PERMEASE"/>
    <property type="match status" value="1"/>
</dbReference>
<dbReference type="InterPro" id="IPR043428">
    <property type="entry name" value="LivM-like"/>
</dbReference>
<feature type="transmembrane region" description="Helical" evidence="6">
    <location>
        <begin position="34"/>
        <end position="55"/>
    </location>
</feature>
<dbReference type="RefSeq" id="WP_413280479.1">
    <property type="nucleotide sequence ID" value="NZ_JBHFNT010000239.1"/>
</dbReference>
<feature type="transmembrane region" description="Helical" evidence="6">
    <location>
        <begin position="6"/>
        <end position="27"/>
    </location>
</feature>
<evidence type="ECO:0000313" key="7">
    <source>
        <dbReference type="EMBL" id="MFB2838150.1"/>
    </source>
</evidence>
<feature type="transmembrane region" description="Helical" evidence="6">
    <location>
        <begin position="345"/>
        <end position="362"/>
    </location>
</feature>
<feature type="transmembrane region" description="Helical" evidence="6">
    <location>
        <begin position="61"/>
        <end position="82"/>
    </location>
</feature>
<dbReference type="Pfam" id="PF02653">
    <property type="entry name" value="BPD_transp_2"/>
    <property type="match status" value="1"/>
</dbReference>
<dbReference type="InterPro" id="IPR001851">
    <property type="entry name" value="ABC_transp_permease"/>
</dbReference>